<feature type="domain" description="TIR" evidence="1">
    <location>
        <begin position="9"/>
        <end position="128"/>
    </location>
</feature>
<evidence type="ECO:0000313" key="2">
    <source>
        <dbReference type="EMBL" id="TVT39450.1"/>
    </source>
</evidence>
<dbReference type="RefSeq" id="WP_144850323.1">
    <property type="nucleotide sequence ID" value="NZ_VMRJ01000004.1"/>
</dbReference>
<dbReference type="Proteomes" id="UP000317624">
    <property type="component" value="Unassembled WGS sequence"/>
</dbReference>
<name>A0A558BSF2_9BACT</name>
<sequence length="413" mass="47822">MNNSFEYDVTLSFAGEDRDFVDCVAGLLKKSGLKVFYDRYEQISLWGKDLYTHLDDIYTNKSKFCVMFISSHYAKKLWTNHERESAQARAFANSEEYILPFRLDDTVIPGIRQTVGYLSIKGYDCKQLAQAITEKITGNTGNIENADDNDNVRDDEEETLEYGISKIGDDKYEIKIRQYDFFSGRLSKAFPGVRGLRWFNEPKEIIERLKLLLAKPISFSQYPDGNLRKGGIATPIWWFRGGASMPIKEFEVLSETRCRFGSNELEIDKVAVYRCSRPYKEFIYLKTKGVPALEDSEDSALSIAAQLSFRKYASENYALYRGEIIKDEEREDGAMFRDGKLIYFEERPVARTRFLTPYNIIICAQSSTYNSSQADRFFAPQLDDWLTKDEELEKILPLLEAMENDSHLMIEFF</sequence>
<dbReference type="GO" id="GO:0007165">
    <property type="term" value="P:signal transduction"/>
    <property type="evidence" value="ECO:0007669"/>
    <property type="project" value="InterPro"/>
</dbReference>
<proteinExistence type="predicted"/>
<dbReference type="EMBL" id="VMRJ01000004">
    <property type="protein sequence ID" value="TVT39450.1"/>
    <property type="molecule type" value="Genomic_DNA"/>
</dbReference>
<gene>
    <name evidence="2" type="ORF">FNT36_17535</name>
</gene>
<reference evidence="2 3" key="1">
    <citation type="submission" date="2019-07" db="EMBL/GenBank/DDBJ databases">
        <title>Hymenobacter sp. straun FUR1 Genome sequencing and assembly.</title>
        <authorList>
            <person name="Chhetri G."/>
        </authorList>
    </citation>
    <scope>NUCLEOTIDE SEQUENCE [LARGE SCALE GENOMIC DNA]</scope>
    <source>
        <strain evidence="2 3">Fur1</strain>
    </source>
</reference>
<dbReference type="OrthoDB" id="3838036at2"/>
<accession>A0A558BSF2</accession>
<dbReference type="Gene3D" id="3.40.50.10140">
    <property type="entry name" value="Toll/interleukin-1 receptor homology (TIR) domain"/>
    <property type="match status" value="1"/>
</dbReference>
<protein>
    <submittedName>
        <fullName evidence="2">TIR domain-containing protein</fullName>
    </submittedName>
</protein>
<organism evidence="2 3">
    <name type="scientific">Hymenobacter setariae</name>
    <dbReference type="NCBI Taxonomy" id="2594794"/>
    <lineage>
        <taxon>Bacteria</taxon>
        <taxon>Pseudomonadati</taxon>
        <taxon>Bacteroidota</taxon>
        <taxon>Cytophagia</taxon>
        <taxon>Cytophagales</taxon>
        <taxon>Hymenobacteraceae</taxon>
        <taxon>Hymenobacter</taxon>
    </lineage>
</organism>
<dbReference type="InterPro" id="IPR000157">
    <property type="entry name" value="TIR_dom"/>
</dbReference>
<dbReference type="InterPro" id="IPR035897">
    <property type="entry name" value="Toll_tir_struct_dom_sf"/>
</dbReference>
<comment type="caution">
    <text evidence="2">The sequence shown here is derived from an EMBL/GenBank/DDBJ whole genome shotgun (WGS) entry which is preliminary data.</text>
</comment>
<evidence type="ECO:0000259" key="1">
    <source>
        <dbReference type="Pfam" id="PF13676"/>
    </source>
</evidence>
<evidence type="ECO:0000313" key="3">
    <source>
        <dbReference type="Proteomes" id="UP000317624"/>
    </source>
</evidence>
<keyword evidence="3" id="KW-1185">Reference proteome</keyword>
<dbReference type="SUPFAM" id="SSF52200">
    <property type="entry name" value="Toll/Interleukin receptor TIR domain"/>
    <property type="match status" value="1"/>
</dbReference>
<dbReference type="Pfam" id="PF13676">
    <property type="entry name" value="TIR_2"/>
    <property type="match status" value="1"/>
</dbReference>
<dbReference type="AlphaFoldDB" id="A0A558BSF2"/>